<organism evidence="2">
    <name type="scientific">Sesamum calycinum</name>
    <dbReference type="NCBI Taxonomy" id="2727403"/>
    <lineage>
        <taxon>Eukaryota</taxon>
        <taxon>Viridiplantae</taxon>
        <taxon>Streptophyta</taxon>
        <taxon>Embryophyta</taxon>
        <taxon>Tracheophyta</taxon>
        <taxon>Spermatophyta</taxon>
        <taxon>Magnoliopsida</taxon>
        <taxon>eudicotyledons</taxon>
        <taxon>Gunneridae</taxon>
        <taxon>Pentapetalae</taxon>
        <taxon>asterids</taxon>
        <taxon>lamiids</taxon>
        <taxon>Lamiales</taxon>
        <taxon>Pedaliaceae</taxon>
        <taxon>Sesamum</taxon>
    </lineage>
</organism>
<evidence type="ECO:0000313" key="2">
    <source>
        <dbReference type="EMBL" id="KAL0290759.1"/>
    </source>
</evidence>
<dbReference type="PANTHER" id="PTHR33240:SF15">
    <property type="entry name" value="GAG-PRO-LIKE PROTEIN"/>
    <property type="match status" value="1"/>
</dbReference>
<dbReference type="PANTHER" id="PTHR33240">
    <property type="entry name" value="OS08G0508500 PROTEIN"/>
    <property type="match status" value="1"/>
</dbReference>
<evidence type="ECO:0008006" key="3">
    <source>
        <dbReference type="Google" id="ProtNLM"/>
    </source>
</evidence>
<accession>A0AAW2J7T0</accession>
<feature type="compositionally biased region" description="Basic and acidic residues" evidence="1">
    <location>
        <begin position="77"/>
        <end position="89"/>
    </location>
</feature>
<comment type="caution">
    <text evidence="2">The sequence shown here is derived from an EMBL/GenBank/DDBJ whole genome shotgun (WGS) entry which is preliminary data.</text>
</comment>
<proteinExistence type="predicted"/>
<reference evidence="2" key="1">
    <citation type="submission" date="2020-06" db="EMBL/GenBank/DDBJ databases">
        <authorList>
            <person name="Li T."/>
            <person name="Hu X."/>
            <person name="Zhang T."/>
            <person name="Song X."/>
            <person name="Zhang H."/>
            <person name="Dai N."/>
            <person name="Sheng W."/>
            <person name="Hou X."/>
            <person name="Wei L."/>
        </authorList>
    </citation>
    <scope>NUCLEOTIDE SEQUENCE</scope>
    <source>
        <strain evidence="2">KEN8</strain>
        <tissue evidence="2">Leaf</tissue>
    </source>
</reference>
<reference evidence="2" key="2">
    <citation type="journal article" date="2024" name="Plant">
        <title>Genomic evolution and insights into agronomic trait innovations of Sesamum species.</title>
        <authorList>
            <person name="Miao H."/>
            <person name="Wang L."/>
            <person name="Qu L."/>
            <person name="Liu H."/>
            <person name="Sun Y."/>
            <person name="Le M."/>
            <person name="Wang Q."/>
            <person name="Wei S."/>
            <person name="Zheng Y."/>
            <person name="Lin W."/>
            <person name="Duan Y."/>
            <person name="Cao H."/>
            <person name="Xiong S."/>
            <person name="Wang X."/>
            <person name="Wei L."/>
            <person name="Li C."/>
            <person name="Ma Q."/>
            <person name="Ju M."/>
            <person name="Zhao R."/>
            <person name="Li G."/>
            <person name="Mu C."/>
            <person name="Tian Q."/>
            <person name="Mei H."/>
            <person name="Zhang T."/>
            <person name="Gao T."/>
            <person name="Zhang H."/>
        </authorList>
    </citation>
    <scope>NUCLEOTIDE SEQUENCE</scope>
    <source>
        <strain evidence="2">KEN8</strain>
    </source>
</reference>
<name>A0AAW2J7T0_9LAMI</name>
<protein>
    <recommendedName>
        <fullName evidence="3">Gag-pol polyprotein</fullName>
    </recommendedName>
</protein>
<feature type="region of interest" description="Disordered" evidence="1">
    <location>
        <begin position="21"/>
        <end position="117"/>
    </location>
</feature>
<evidence type="ECO:0000256" key="1">
    <source>
        <dbReference type="SAM" id="MobiDB-lite"/>
    </source>
</evidence>
<gene>
    <name evidence="2" type="ORF">Scaly_2659800</name>
</gene>
<sequence>MIEEASARAASRAIEQYVTQHAIPLQPPHHAYRGHGVDLAPGNNGPGQAGQADDRLDEEVESRPSLSNQPQEGNSRPAREGREREDKQNKPNQDNLPTAGIIGVISGGPAGGDSARARKTALKAIENTSRDTFEPAMMMNEESQEKQYIVFGSQELERDVVANNDAVVISATIANFWVKRVLVDSGSSVNIIFYKAFSQMGINNAELTRINTP</sequence>
<feature type="compositionally biased region" description="Polar residues" evidence="1">
    <location>
        <begin position="64"/>
        <end position="74"/>
    </location>
</feature>
<dbReference type="EMBL" id="JACGWM010001622">
    <property type="protein sequence ID" value="KAL0290759.1"/>
    <property type="molecule type" value="Genomic_DNA"/>
</dbReference>
<dbReference type="AlphaFoldDB" id="A0AAW2J7T0"/>